<gene>
    <name evidence="2" type="ORF">M378DRAFT_163179</name>
</gene>
<dbReference type="AlphaFoldDB" id="A0A0C2X6R0"/>
<feature type="compositionally biased region" description="Polar residues" evidence="1">
    <location>
        <begin position="48"/>
        <end position="64"/>
    </location>
</feature>
<name>A0A0C2X6R0_AMAMK</name>
<feature type="region of interest" description="Disordered" evidence="1">
    <location>
        <begin position="41"/>
        <end position="64"/>
    </location>
</feature>
<sequence length="64" mass="7152">MTIEYGGTCYSIPFTLANFLASTTLISRLLRSTMALGLSTPHKHHCTTTDQNGIINRPQQMRKI</sequence>
<evidence type="ECO:0000313" key="2">
    <source>
        <dbReference type="EMBL" id="KIL64428.1"/>
    </source>
</evidence>
<organism evidence="2 3">
    <name type="scientific">Amanita muscaria (strain Koide BX008)</name>
    <dbReference type="NCBI Taxonomy" id="946122"/>
    <lineage>
        <taxon>Eukaryota</taxon>
        <taxon>Fungi</taxon>
        <taxon>Dikarya</taxon>
        <taxon>Basidiomycota</taxon>
        <taxon>Agaricomycotina</taxon>
        <taxon>Agaricomycetes</taxon>
        <taxon>Agaricomycetidae</taxon>
        <taxon>Agaricales</taxon>
        <taxon>Pluteineae</taxon>
        <taxon>Amanitaceae</taxon>
        <taxon>Amanita</taxon>
    </lineage>
</organism>
<proteinExistence type="predicted"/>
<protein>
    <submittedName>
        <fullName evidence="2">Uncharacterized protein</fullName>
    </submittedName>
</protein>
<dbReference type="Proteomes" id="UP000054549">
    <property type="component" value="Unassembled WGS sequence"/>
</dbReference>
<accession>A0A0C2X6R0</accession>
<dbReference type="EMBL" id="KN818249">
    <property type="protein sequence ID" value="KIL64428.1"/>
    <property type="molecule type" value="Genomic_DNA"/>
</dbReference>
<dbReference type="InParanoid" id="A0A0C2X6R0"/>
<dbReference type="HOGENOM" id="CLU_2867198_0_0_1"/>
<keyword evidence="3" id="KW-1185">Reference proteome</keyword>
<evidence type="ECO:0000313" key="3">
    <source>
        <dbReference type="Proteomes" id="UP000054549"/>
    </source>
</evidence>
<evidence type="ECO:0000256" key="1">
    <source>
        <dbReference type="SAM" id="MobiDB-lite"/>
    </source>
</evidence>
<reference evidence="2 3" key="1">
    <citation type="submission" date="2014-04" db="EMBL/GenBank/DDBJ databases">
        <title>Evolutionary Origins and Diversification of the Mycorrhizal Mutualists.</title>
        <authorList>
            <consortium name="DOE Joint Genome Institute"/>
            <consortium name="Mycorrhizal Genomics Consortium"/>
            <person name="Kohler A."/>
            <person name="Kuo A."/>
            <person name="Nagy L.G."/>
            <person name="Floudas D."/>
            <person name="Copeland A."/>
            <person name="Barry K.W."/>
            <person name="Cichocki N."/>
            <person name="Veneault-Fourrey C."/>
            <person name="LaButti K."/>
            <person name="Lindquist E.A."/>
            <person name="Lipzen A."/>
            <person name="Lundell T."/>
            <person name="Morin E."/>
            <person name="Murat C."/>
            <person name="Riley R."/>
            <person name="Ohm R."/>
            <person name="Sun H."/>
            <person name="Tunlid A."/>
            <person name="Henrissat B."/>
            <person name="Grigoriev I.V."/>
            <person name="Hibbett D.S."/>
            <person name="Martin F."/>
        </authorList>
    </citation>
    <scope>NUCLEOTIDE SEQUENCE [LARGE SCALE GENOMIC DNA]</scope>
    <source>
        <strain evidence="2 3">Koide BX008</strain>
    </source>
</reference>